<evidence type="ECO:0000313" key="2">
    <source>
        <dbReference type="Proteomes" id="UP000027361"/>
    </source>
</evidence>
<name>A0A066WPE1_TILAU</name>
<dbReference type="AlphaFoldDB" id="A0A066WPE1"/>
<proteinExistence type="predicted"/>
<dbReference type="GeneID" id="25261930"/>
<dbReference type="HOGENOM" id="CLU_2063112_0_0_1"/>
<protein>
    <submittedName>
        <fullName evidence="1">Uncharacterized protein</fullName>
    </submittedName>
</protein>
<dbReference type="Proteomes" id="UP000027361">
    <property type="component" value="Unassembled WGS sequence"/>
</dbReference>
<comment type="caution">
    <text evidence="1">The sequence shown here is derived from an EMBL/GenBank/DDBJ whole genome shotgun (WGS) entry which is preliminary data.</text>
</comment>
<dbReference type="RefSeq" id="XP_013245334.1">
    <property type="nucleotide sequence ID" value="XM_013389880.1"/>
</dbReference>
<dbReference type="InParanoid" id="A0A066WPE1"/>
<gene>
    <name evidence="1" type="ORF">K437DRAFT_185538</name>
</gene>
<organism evidence="1 2">
    <name type="scientific">Tilletiaria anomala (strain ATCC 24038 / CBS 436.72 / UBC 951)</name>
    <dbReference type="NCBI Taxonomy" id="1037660"/>
    <lineage>
        <taxon>Eukaryota</taxon>
        <taxon>Fungi</taxon>
        <taxon>Dikarya</taxon>
        <taxon>Basidiomycota</taxon>
        <taxon>Ustilaginomycotina</taxon>
        <taxon>Exobasidiomycetes</taxon>
        <taxon>Georgefischeriales</taxon>
        <taxon>Tilletiariaceae</taxon>
        <taxon>Tilletiaria</taxon>
    </lineage>
</organism>
<dbReference type="EMBL" id="JMSN01000009">
    <property type="protein sequence ID" value="KDN52495.1"/>
    <property type="molecule type" value="Genomic_DNA"/>
</dbReference>
<keyword evidence="2" id="KW-1185">Reference proteome</keyword>
<accession>A0A066WPE1</accession>
<sequence length="119" mass="13691">MVVGVMETRQQHVRRTLHTHILAAVFHSCAKSLCEGRCNRCAKRPTQKCYKARYSRATTMLVSLRRAYQCHPITSNVLRCICSHFQYTHLHPHIALHTPLSSPSEIRKSNCRSCEMLVT</sequence>
<reference evidence="1 2" key="1">
    <citation type="submission" date="2014-05" db="EMBL/GenBank/DDBJ databases">
        <title>Draft genome sequence of a rare smut relative, Tilletiaria anomala UBC 951.</title>
        <authorList>
            <consortium name="DOE Joint Genome Institute"/>
            <person name="Toome M."/>
            <person name="Kuo A."/>
            <person name="Henrissat B."/>
            <person name="Lipzen A."/>
            <person name="Tritt A."/>
            <person name="Yoshinaga Y."/>
            <person name="Zane M."/>
            <person name="Barry K."/>
            <person name="Grigoriev I.V."/>
            <person name="Spatafora J.W."/>
            <person name="Aimea M.C."/>
        </authorList>
    </citation>
    <scope>NUCLEOTIDE SEQUENCE [LARGE SCALE GENOMIC DNA]</scope>
    <source>
        <strain evidence="1 2">UBC 951</strain>
    </source>
</reference>
<evidence type="ECO:0000313" key="1">
    <source>
        <dbReference type="EMBL" id="KDN52495.1"/>
    </source>
</evidence>